<proteinExistence type="predicted"/>
<sequence>MKLTLKKYFIPHEGNDHKPHMLRTEKALIVLSIVLLIEMLFLAQIFIIGKNTNFLAAVISSVIVDKTNTERVSFDLNSLVTDDLLELAAQLKANDMAKKGYFAHETPEGFDPWYWLENVGYNFVAAGENLAVNFTDSEDVVDAWMDSPGHRANILKDSYTEIGVATAKGKYKGREAIFVVQFFGRPAVVTAETLPITPESTQTQTPTVEPEKTKVASLQAEKEPLIVEDTFIQTEPIDTTVLAQTEVTPTVENRGTSFIRKVASEPKTTTNYMLVVLATIIAVALLLKVFVHSPVKHPPLIVNGVLLLLIMSSAILVNQYVSTLGATIS</sequence>
<dbReference type="PANTHER" id="PTHR31157:SF1">
    <property type="entry name" value="SCP DOMAIN-CONTAINING PROTEIN"/>
    <property type="match status" value="1"/>
</dbReference>
<dbReference type="AlphaFoldDB" id="A0A1G1Z8G0"/>
<evidence type="ECO:0000259" key="2">
    <source>
        <dbReference type="Pfam" id="PF00188"/>
    </source>
</evidence>
<name>A0A1G1Z8G0_9BACT</name>
<dbReference type="InterPro" id="IPR014044">
    <property type="entry name" value="CAP_dom"/>
</dbReference>
<dbReference type="CDD" id="cd05379">
    <property type="entry name" value="CAP_bacterial"/>
    <property type="match status" value="1"/>
</dbReference>
<organism evidence="3 4">
    <name type="scientific">Candidatus Colwellbacteria bacterium RIFCSPLOWO2_02_FULL_45_11</name>
    <dbReference type="NCBI Taxonomy" id="1797692"/>
    <lineage>
        <taxon>Bacteria</taxon>
        <taxon>Candidatus Colwelliibacteriota</taxon>
    </lineage>
</organism>
<accession>A0A1G1Z8G0</accession>
<keyword evidence="1" id="KW-0472">Membrane</keyword>
<dbReference type="STRING" id="1797692.A3I33_00005"/>
<reference evidence="3 4" key="1">
    <citation type="journal article" date="2016" name="Nat. Commun.">
        <title>Thousands of microbial genomes shed light on interconnected biogeochemical processes in an aquifer system.</title>
        <authorList>
            <person name="Anantharaman K."/>
            <person name="Brown C.T."/>
            <person name="Hug L.A."/>
            <person name="Sharon I."/>
            <person name="Castelle C.J."/>
            <person name="Probst A.J."/>
            <person name="Thomas B.C."/>
            <person name="Singh A."/>
            <person name="Wilkins M.J."/>
            <person name="Karaoz U."/>
            <person name="Brodie E.L."/>
            <person name="Williams K.H."/>
            <person name="Hubbard S.S."/>
            <person name="Banfield J.F."/>
        </authorList>
    </citation>
    <scope>NUCLEOTIDE SEQUENCE [LARGE SCALE GENOMIC DNA]</scope>
</reference>
<dbReference type="PANTHER" id="PTHR31157">
    <property type="entry name" value="SCP DOMAIN-CONTAINING PROTEIN"/>
    <property type="match status" value="1"/>
</dbReference>
<keyword evidence="1" id="KW-0812">Transmembrane</keyword>
<dbReference type="EMBL" id="MHJA01000020">
    <property type="protein sequence ID" value="OGY60943.1"/>
    <property type="molecule type" value="Genomic_DNA"/>
</dbReference>
<dbReference type="InterPro" id="IPR035940">
    <property type="entry name" value="CAP_sf"/>
</dbReference>
<dbReference type="Gene3D" id="3.40.33.10">
    <property type="entry name" value="CAP"/>
    <property type="match status" value="1"/>
</dbReference>
<gene>
    <name evidence="3" type="ORF">A3I33_00005</name>
</gene>
<feature type="transmembrane region" description="Helical" evidence="1">
    <location>
        <begin position="272"/>
        <end position="291"/>
    </location>
</feature>
<evidence type="ECO:0000313" key="4">
    <source>
        <dbReference type="Proteomes" id="UP000176544"/>
    </source>
</evidence>
<comment type="caution">
    <text evidence="3">The sequence shown here is derived from an EMBL/GenBank/DDBJ whole genome shotgun (WGS) entry which is preliminary data.</text>
</comment>
<feature type="domain" description="SCP" evidence="2">
    <location>
        <begin position="65"/>
        <end position="181"/>
    </location>
</feature>
<dbReference type="Proteomes" id="UP000176544">
    <property type="component" value="Unassembled WGS sequence"/>
</dbReference>
<dbReference type="SUPFAM" id="SSF55797">
    <property type="entry name" value="PR-1-like"/>
    <property type="match status" value="1"/>
</dbReference>
<feature type="transmembrane region" description="Helical" evidence="1">
    <location>
        <begin position="27"/>
        <end position="47"/>
    </location>
</feature>
<feature type="transmembrane region" description="Helical" evidence="1">
    <location>
        <begin position="300"/>
        <end position="321"/>
    </location>
</feature>
<keyword evidence="1" id="KW-1133">Transmembrane helix</keyword>
<protein>
    <recommendedName>
        <fullName evidence="2">SCP domain-containing protein</fullName>
    </recommendedName>
</protein>
<evidence type="ECO:0000313" key="3">
    <source>
        <dbReference type="EMBL" id="OGY60943.1"/>
    </source>
</evidence>
<dbReference type="Pfam" id="PF00188">
    <property type="entry name" value="CAP"/>
    <property type="match status" value="1"/>
</dbReference>
<evidence type="ECO:0000256" key="1">
    <source>
        <dbReference type="SAM" id="Phobius"/>
    </source>
</evidence>